<comment type="caution">
    <text evidence="8">The sequence shown here is derived from an EMBL/GenBank/DDBJ whole genome shotgun (WGS) entry which is preliminary data.</text>
</comment>
<feature type="transmembrane region" description="Helical" evidence="1">
    <location>
        <begin position="28"/>
        <end position="46"/>
    </location>
</feature>
<dbReference type="VEuPathDB" id="FungiDB:PC110_g139"/>
<dbReference type="AlphaFoldDB" id="A0A329T402"/>
<keyword evidence="9" id="KW-1185">Reference proteome</keyword>
<keyword evidence="1" id="KW-0472">Membrane</keyword>
<dbReference type="EMBL" id="RCMI01000001">
    <property type="protein sequence ID" value="KAG2944955.1"/>
    <property type="molecule type" value="Genomic_DNA"/>
</dbReference>
<dbReference type="Proteomes" id="UP000736787">
    <property type="component" value="Unassembled WGS sequence"/>
</dbReference>
<evidence type="ECO:0000256" key="1">
    <source>
        <dbReference type="SAM" id="Phobius"/>
    </source>
</evidence>
<evidence type="ECO:0000313" key="5">
    <source>
        <dbReference type="EMBL" id="KAG3000598.1"/>
    </source>
</evidence>
<feature type="transmembrane region" description="Helical" evidence="1">
    <location>
        <begin position="72"/>
        <end position="95"/>
    </location>
</feature>
<dbReference type="OrthoDB" id="104688at2759"/>
<dbReference type="Proteomes" id="UP000251314">
    <property type="component" value="Unassembled WGS sequence"/>
</dbReference>
<dbReference type="EMBL" id="RCMG01000006">
    <property type="protein sequence ID" value="KAG2868996.1"/>
    <property type="molecule type" value="Genomic_DNA"/>
</dbReference>
<reference evidence="2" key="2">
    <citation type="submission" date="2018-10" db="EMBL/GenBank/DDBJ databases">
        <title>Effector identification in a new, highly contiguous assembly of the strawberry crown rot pathogen Phytophthora cactorum.</title>
        <authorList>
            <person name="Armitage A.D."/>
            <person name="Nellist C.F."/>
            <person name="Bates H."/>
            <person name="Vickerstaff R.J."/>
            <person name="Harrison R.J."/>
        </authorList>
    </citation>
    <scope>NUCLEOTIDE SEQUENCE</scope>
    <source>
        <strain evidence="2">15-7</strain>
        <strain evidence="3">4032</strain>
        <strain evidence="4">4040</strain>
        <strain evidence="5">P415</strain>
        <strain evidence="6">P421</strain>
    </source>
</reference>
<accession>A0A329T402</accession>
<gene>
    <name evidence="7" type="ORF">JG687_00000066</name>
    <name evidence="8" type="ORF">PC110_g139</name>
    <name evidence="2" type="ORF">PC113_g562</name>
    <name evidence="3" type="ORF">PC115_g95</name>
    <name evidence="4" type="ORF">PC117_g117</name>
    <name evidence="5" type="ORF">PC118_g149</name>
    <name evidence="6" type="ORF">PC129_g96</name>
</gene>
<protein>
    <submittedName>
        <fullName evidence="8">Uncharacterized protein</fullName>
    </submittedName>
</protein>
<evidence type="ECO:0000313" key="6">
    <source>
        <dbReference type="EMBL" id="KAG3229479.1"/>
    </source>
</evidence>
<evidence type="ECO:0000313" key="8">
    <source>
        <dbReference type="EMBL" id="RAW43635.1"/>
    </source>
</evidence>
<organism evidence="8 9">
    <name type="scientific">Phytophthora cactorum</name>
    <dbReference type="NCBI Taxonomy" id="29920"/>
    <lineage>
        <taxon>Eukaryota</taxon>
        <taxon>Sar</taxon>
        <taxon>Stramenopiles</taxon>
        <taxon>Oomycota</taxon>
        <taxon>Peronosporomycetes</taxon>
        <taxon>Peronosporales</taxon>
        <taxon>Peronosporaceae</taxon>
        <taxon>Phytophthora</taxon>
    </lineage>
</organism>
<keyword evidence="1" id="KW-0812">Transmembrane</keyword>
<dbReference type="Proteomes" id="UP000697107">
    <property type="component" value="Unassembled WGS sequence"/>
</dbReference>
<reference evidence="7" key="3">
    <citation type="submission" date="2021-01" db="EMBL/GenBank/DDBJ databases">
        <title>Phytophthora aleatoria, a newly-described species from Pinus radiata is distinct from Phytophthora cactorum isolates based on comparative genomics.</title>
        <authorList>
            <person name="Mcdougal R."/>
            <person name="Panda P."/>
            <person name="Williams N."/>
            <person name="Studholme D.J."/>
        </authorList>
    </citation>
    <scope>NUCLEOTIDE SEQUENCE</scope>
    <source>
        <strain evidence="7">NZFS 3830</strain>
    </source>
</reference>
<reference evidence="8 9" key="1">
    <citation type="submission" date="2018-01" db="EMBL/GenBank/DDBJ databases">
        <title>Draft genome of the strawberry crown rot pathogen Phytophthora cactorum.</title>
        <authorList>
            <person name="Armitage A.D."/>
            <person name="Lysoe E."/>
            <person name="Nellist C.F."/>
            <person name="Harrison R.J."/>
            <person name="Brurberg M.B."/>
        </authorList>
    </citation>
    <scope>NUCLEOTIDE SEQUENCE [LARGE SCALE GENOMIC DNA]</scope>
    <source>
        <strain evidence="8 9">10300</strain>
    </source>
</reference>
<evidence type="ECO:0000313" key="4">
    <source>
        <dbReference type="EMBL" id="KAG2955827.1"/>
    </source>
</evidence>
<name>A0A329T402_9STRA</name>
<dbReference type="Proteomes" id="UP000688947">
    <property type="component" value="Unassembled WGS sequence"/>
</dbReference>
<dbReference type="EMBL" id="JAENGZ010000001">
    <property type="protein sequence ID" value="KAG6975027.1"/>
    <property type="molecule type" value="Genomic_DNA"/>
</dbReference>
<proteinExistence type="predicted"/>
<feature type="transmembrane region" description="Helical" evidence="1">
    <location>
        <begin position="115"/>
        <end position="133"/>
    </location>
</feature>
<evidence type="ECO:0000313" key="3">
    <source>
        <dbReference type="EMBL" id="KAG2944955.1"/>
    </source>
</evidence>
<dbReference type="Proteomes" id="UP000774804">
    <property type="component" value="Unassembled WGS sequence"/>
</dbReference>
<evidence type="ECO:0000313" key="7">
    <source>
        <dbReference type="EMBL" id="KAG6975027.1"/>
    </source>
</evidence>
<sequence>MVVLHHNELDRTLWGPASTTGRSRATDFAIYIQLAVVTLLGVTCALDYDKPEAVRSAAAGATLLMYFRSTGLFVRLMMFVSAIVLYGDVIVPIIRLARGGEVFPLPTIKLVLHCIWVWNTLRILLTVFRSGALRSGKRMRRPMPSRMRPKVA</sequence>
<dbReference type="EMBL" id="RCML01000002">
    <property type="protein sequence ID" value="KAG3000598.1"/>
    <property type="molecule type" value="Genomic_DNA"/>
</dbReference>
<dbReference type="EMBL" id="RCMV01000001">
    <property type="protein sequence ID" value="KAG3229479.1"/>
    <property type="molecule type" value="Genomic_DNA"/>
</dbReference>
<dbReference type="EMBL" id="MJFZ01000002">
    <property type="protein sequence ID" value="RAW43635.1"/>
    <property type="molecule type" value="Genomic_DNA"/>
</dbReference>
<evidence type="ECO:0000313" key="2">
    <source>
        <dbReference type="EMBL" id="KAG2868996.1"/>
    </source>
</evidence>
<dbReference type="Proteomes" id="UP000735874">
    <property type="component" value="Unassembled WGS sequence"/>
</dbReference>
<dbReference type="EMBL" id="RCMK01000002">
    <property type="protein sequence ID" value="KAG2955827.1"/>
    <property type="molecule type" value="Genomic_DNA"/>
</dbReference>
<evidence type="ECO:0000313" key="9">
    <source>
        <dbReference type="Proteomes" id="UP000251314"/>
    </source>
</evidence>
<dbReference type="Proteomes" id="UP000760860">
    <property type="component" value="Unassembled WGS sequence"/>
</dbReference>
<keyword evidence="1" id="KW-1133">Transmembrane helix</keyword>